<reference evidence="9" key="1">
    <citation type="submission" date="2021-01" db="EMBL/GenBank/DDBJ databases">
        <authorList>
            <person name="Zahm M."/>
            <person name="Roques C."/>
            <person name="Cabau C."/>
            <person name="Klopp C."/>
            <person name="Donnadieu C."/>
            <person name="Jouanno E."/>
            <person name="Lampietro C."/>
            <person name="Louis A."/>
            <person name="Herpin A."/>
            <person name="Echchiki A."/>
            <person name="Berthelot C."/>
            <person name="Parey E."/>
            <person name="Roest-Crollius H."/>
            <person name="Braasch I."/>
            <person name="Postlethwait J."/>
            <person name="Bobe J."/>
            <person name="Montfort J."/>
            <person name="Bouchez O."/>
            <person name="Begum T."/>
            <person name="Mejri S."/>
            <person name="Adams A."/>
            <person name="Chen W.-J."/>
            <person name="Guiguen Y."/>
        </authorList>
    </citation>
    <scope>NUCLEOTIDE SEQUENCE</scope>
    <source>
        <strain evidence="9">YG-15Mar2019-1</strain>
        <tissue evidence="9">Brain</tissue>
    </source>
</reference>
<dbReference type="InterPro" id="IPR001841">
    <property type="entry name" value="Znf_RING"/>
</dbReference>
<dbReference type="Gene3D" id="3.30.160.60">
    <property type="entry name" value="Classic Zinc Finger"/>
    <property type="match status" value="1"/>
</dbReference>
<organism evidence="9 10">
    <name type="scientific">Megalops atlanticus</name>
    <name type="common">Tarpon</name>
    <name type="synonym">Clupea gigantea</name>
    <dbReference type="NCBI Taxonomy" id="7932"/>
    <lineage>
        <taxon>Eukaryota</taxon>
        <taxon>Metazoa</taxon>
        <taxon>Chordata</taxon>
        <taxon>Craniata</taxon>
        <taxon>Vertebrata</taxon>
        <taxon>Euteleostomi</taxon>
        <taxon>Actinopterygii</taxon>
        <taxon>Neopterygii</taxon>
        <taxon>Teleostei</taxon>
        <taxon>Elopiformes</taxon>
        <taxon>Megalopidae</taxon>
        <taxon>Megalops</taxon>
    </lineage>
</organism>
<gene>
    <name evidence="9" type="ORF">MATL_G00240700</name>
</gene>
<evidence type="ECO:0000313" key="9">
    <source>
        <dbReference type="EMBL" id="KAG7456889.1"/>
    </source>
</evidence>
<evidence type="ECO:0000256" key="5">
    <source>
        <dbReference type="SAM" id="Coils"/>
    </source>
</evidence>
<dbReference type="PANTHER" id="PTHR24103">
    <property type="entry name" value="E3 UBIQUITIN-PROTEIN LIGASE TRIM"/>
    <property type="match status" value="1"/>
</dbReference>
<dbReference type="SUPFAM" id="SSF57845">
    <property type="entry name" value="B-box zinc-binding domain"/>
    <property type="match status" value="1"/>
</dbReference>
<protein>
    <recommendedName>
        <fullName evidence="11">Tripartite motif-containing protein 35-like</fullName>
    </recommendedName>
</protein>
<comment type="caution">
    <text evidence="9">The sequence shown here is derived from an EMBL/GenBank/DDBJ whole genome shotgun (WGS) entry which is preliminary data.</text>
</comment>
<keyword evidence="10" id="KW-1185">Reference proteome</keyword>
<feature type="domain" description="RING-type" evidence="7">
    <location>
        <begin position="30"/>
        <end position="68"/>
    </location>
</feature>
<dbReference type="PROSITE" id="PS50119">
    <property type="entry name" value="ZF_BBOX"/>
    <property type="match status" value="1"/>
</dbReference>
<dbReference type="InterPro" id="IPR050143">
    <property type="entry name" value="TRIM/RBCC"/>
</dbReference>
<evidence type="ECO:0000256" key="1">
    <source>
        <dbReference type="ARBA" id="ARBA00022723"/>
    </source>
</evidence>
<dbReference type="Pfam" id="PF13765">
    <property type="entry name" value="PRY"/>
    <property type="match status" value="1"/>
</dbReference>
<evidence type="ECO:0000259" key="7">
    <source>
        <dbReference type="PROSITE" id="PS50089"/>
    </source>
</evidence>
<evidence type="ECO:0008006" key="11">
    <source>
        <dbReference type="Google" id="ProtNLM"/>
    </source>
</evidence>
<dbReference type="InterPro" id="IPR017907">
    <property type="entry name" value="Znf_RING_CS"/>
</dbReference>
<dbReference type="GO" id="GO:0008270">
    <property type="term" value="F:zinc ion binding"/>
    <property type="evidence" value="ECO:0007669"/>
    <property type="project" value="UniProtKB-KW"/>
</dbReference>
<proteinExistence type="predicted"/>
<name>A0A9D3PFV8_MEGAT</name>
<dbReference type="InterPro" id="IPR000315">
    <property type="entry name" value="Znf_B-box"/>
</dbReference>
<dbReference type="Pfam" id="PF13920">
    <property type="entry name" value="zf-C3HC4_3"/>
    <property type="match status" value="1"/>
</dbReference>
<dbReference type="SMART" id="SM00184">
    <property type="entry name" value="RING"/>
    <property type="match status" value="1"/>
</dbReference>
<accession>A0A9D3PFV8</accession>
<dbReference type="AlphaFoldDB" id="A0A9D3PFV8"/>
<dbReference type="EMBL" id="JAFDVH010000022">
    <property type="protein sequence ID" value="KAG7456889.1"/>
    <property type="molecule type" value="Genomic_DNA"/>
</dbReference>
<feature type="coiled-coil region" evidence="5">
    <location>
        <begin position="139"/>
        <end position="173"/>
    </location>
</feature>
<sequence>MASRRLYPSISRVGHRKPPKRTLTEKDISCPVCREKIRTPVTLPCSHCFCKACLEQSWKQSPTCPVCRRRNSMADLLVIEGVQPGKEPEKPEELCGVHGEKLRLFCLKDRTPICLVCQTAKNHKGHDCCPIEEAVEDRKEELTSALKPLKEKLKDYNKAKQIHQETLKHIKSQVQYTENQIKQQFRRLHLFLRDEEIIRIATLRKEEEKKSKLLINKIETMTKWIQSLSDTIGGVEQEMEAPRVSFLHHYEATMKSTKCTVEDPESLSEGELINTAKHLGSLNYRVWEKMQGICQYTPVTLDPNTAMPNLLLSEDLSRVSLAACGRDGKQASLK</sequence>
<dbReference type="Gene3D" id="2.60.120.920">
    <property type="match status" value="1"/>
</dbReference>
<dbReference type="PROSITE" id="PS50089">
    <property type="entry name" value="ZF_RING_2"/>
    <property type="match status" value="1"/>
</dbReference>
<feature type="region of interest" description="Disordered" evidence="6">
    <location>
        <begin position="1"/>
        <end position="22"/>
    </location>
</feature>
<keyword evidence="5" id="KW-0175">Coiled coil</keyword>
<evidence type="ECO:0000256" key="6">
    <source>
        <dbReference type="SAM" id="MobiDB-lite"/>
    </source>
</evidence>
<keyword evidence="1" id="KW-0479">Metal-binding</keyword>
<dbReference type="InterPro" id="IPR006574">
    <property type="entry name" value="PRY"/>
</dbReference>
<dbReference type="Gene3D" id="3.30.40.10">
    <property type="entry name" value="Zinc/RING finger domain, C3HC4 (zinc finger)"/>
    <property type="match status" value="1"/>
</dbReference>
<dbReference type="SUPFAM" id="SSF57850">
    <property type="entry name" value="RING/U-box"/>
    <property type="match status" value="1"/>
</dbReference>
<dbReference type="InterPro" id="IPR043136">
    <property type="entry name" value="B30.2/SPRY_sf"/>
</dbReference>
<evidence type="ECO:0000256" key="2">
    <source>
        <dbReference type="ARBA" id="ARBA00022771"/>
    </source>
</evidence>
<dbReference type="InterPro" id="IPR013083">
    <property type="entry name" value="Znf_RING/FYVE/PHD"/>
</dbReference>
<keyword evidence="2 4" id="KW-0863">Zinc-finger</keyword>
<dbReference type="PROSITE" id="PS00518">
    <property type="entry name" value="ZF_RING_1"/>
    <property type="match status" value="1"/>
</dbReference>
<keyword evidence="3" id="KW-0862">Zinc</keyword>
<evidence type="ECO:0000259" key="8">
    <source>
        <dbReference type="PROSITE" id="PS50119"/>
    </source>
</evidence>
<evidence type="ECO:0000256" key="3">
    <source>
        <dbReference type="ARBA" id="ARBA00022833"/>
    </source>
</evidence>
<feature type="domain" description="B box-type" evidence="8">
    <location>
        <begin position="90"/>
        <end position="131"/>
    </location>
</feature>
<dbReference type="SMART" id="SM00336">
    <property type="entry name" value="BBOX"/>
    <property type="match status" value="1"/>
</dbReference>
<dbReference type="OrthoDB" id="654191at2759"/>
<dbReference type="Proteomes" id="UP001046870">
    <property type="component" value="Chromosome 22"/>
</dbReference>
<evidence type="ECO:0000313" key="10">
    <source>
        <dbReference type="Proteomes" id="UP001046870"/>
    </source>
</evidence>
<evidence type="ECO:0000256" key="4">
    <source>
        <dbReference type="PROSITE-ProRule" id="PRU00024"/>
    </source>
</evidence>
<dbReference type="Pfam" id="PF00643">
    <property type="entry name" value="zf-B_box"/>
    <property type="match status" value="1"/>
</dbReference>